<protein>
    <recommendedName>
        <fullName evidence="4">Secreted protein</fullName>
    </recommendedName>
</protein>
<keyword evidence="3" id="KW-1185">Reference proteome</keyword>
<evidence type="ECO:0000256" key="1">
    <source>
        <dbReference type="SAM" id="Phobius"/>
    </source>
</evidence>
<proteinExistence type="predicted"/>
<keyword evidence="1" id="KW-0812">Transmembrane</keyword>
<reference evidence="2" key="1">
    <citation type="thesis" date="2020" institute="ProQuest LLC" country="789 East Eisenhower Parkway, Ann Arbor, MI, USA">
        <title>Comparative Genomics and Chromosome Evolution.</title>
        <authorList>
            <person name="Mudd A.B."/>
        </authorList>
    </citation>
    <scope>NUCLEOTIDE SEQUENCE</scope>
    <source>
        <strain evidence="2">237g6f4</strain>
        <tissue evidence="2">Blood</tissue>
    </source>
</reference>
<dbReference type="Proteomes" id="UP000824782">
    <property type="component" value="Unassembled WGS sequence"/>
</dbReference>
<dbReference type="AlphaFoldDB" id="A0AAV7C1T5"/>
<sequence>MLDDVTDRIMLTNVSPAMCALALVMCSVSMTDMHRAVRTSCPLGCQARDRPSCYVSGNSNTTQADNSPASWLLEFYTTIWSSSCISVLVSVFL</sequence>
<accession>A0AAV7C1T5</accession>
<keyword evidence="1" id="KW-1133">Transmembrane helix</keyword>
<gene>
    <name evidence="2" type="ORF">GDO81_010562</name>
</gene>
<name>A0AAV7C1T5_ENGPU</name>
<feature type="transmembrane region" description="Helical" evidence="1">
    <location>
        <begin position="12"/>
        <end position="30"/>
    </location>
</feature>
<dbReference type="EMBL" id="WNYA01000004">
    <property type="protein sequence ID" value="KAG8578625.1"/>
    <property type="molecule type" value="Genomic_DNA"/>
</dbReference>
<evidence type="ECO:0000313" key="3">
    <source>
        <dbReference type="Proteomes" id="UP000824782"/>
    </source>
</evidence>
<evidence type="ECO:0000313" key="2">
    <source>
        <dbReference type="EMBL" id="KAG8578625.1"/>
    </source>
</evidence>
<keyword evidence="1" id="KW-0472">Membrane</keyword>
<comment type="caution">
    <text evidence="2">The sequence shown here is derived from an EMBL/GenBank/DDBJ whole genome shotgun (WGS) entry which is preliminary data.</text>
</comment>
<evidence type="ECO:0008006" key="4">
    <source>
        <dbReference type="Google" id="ProtNLM"/>
    </source>
</evidence>
<organism evidence="2 3">
    <name type="scientific">Engystomops pustulosus</name>
    <name type="common">Tungara frog</name>
    <name type="synonym">Physalaemus pustulosus</name>
    <dbReference type="NCBI Taxonomy" id="76066"/>
    <lineage>
        <taxon>Eukaryota</taxon>
        <taxon>Metazoa</taxon>
        <taxon>Chordata</taxon>
        <taxon>Craniata</taxon>
        <taxon>Vertebrata</taxon>
        <taxon>Euteleostomi</taxon>
        <taxon>Amphibia</taxon>
        <taxon>Batrachia</taxon>
        <taxon>Anura</taxon>
        <taxon>Neobatrachia</taxon>
        <taxon>Hyloidea</taxon>
        <taxon>Leptodactylidae</taxon>
        <taxon>Leiuperinae</taxon>
        <taxon>Engystomops</taxon>
    </lineage>
</organism>